<protein>
    <submittedName>
        <fullName evidence="2">Uncharacterized protein</fullName>
    </submittedName>
</protein>
<sequence>MYFLAKKLKMARLVRHSLDEIFSEFWSYFGDPPDDPVGRESWAGNQGPRDRLKPTFFVAWTDMLYDEKDSFPQALFKILFAYASKGPAHLIKDPDYKWLLGEIEGLRDSIIKFGANNKDQLRTCKECKVGSSISFQDQDYTLYLRDECWRCPKCRAVNKLEEPSREDTSGKRKVLGQPVEEPPRQAQRRQRASSTASFYPSETEDVSVGEGLNFQLRNHRGASSA</sequence>
<keyword evidence="3" id="KW-1185">Reference proteome</keyword>
<evidence type="ECO:0000313" key="3">
    <source>
        <dbReference type="Proteomes" id="UP001360953"/>
    </source>
</evidence>
<dbReference type="GeneID" id="92033080"/>
<name>A0ABR1LQ53_9PEZI</name>
<dbReference type="Proteomes" id="UP001360953">
    <property type="component" value="Unassembled WGS sequence"/>
</dbReference>
<feature type="compositionally biased region" description="Basic and acidic residues" evidence="1">
    <location>
        <begin position="160"/>
        <end position="170"/>
    </location>
</feature>
<comment type="caution">
    <text evidence="2">The sequence shown here is derived from an EMBL/GenBank/DDBJ whole genome shotgun (WGS) entry which is preliminary data.</text>
</comment>
<accession>A0ABR1LQ53</accession>
<gene>
    <name evidence="2" type="ORF">J3D65DRAFT_623635</name>
</gene>
<evidence type="ECO:0000313" key="2">
    <source>
        <dbReference type="EMBL" id="KAK7536870.1"/>
    </source>
</evidence>
<feature type="region of interest" description="Disordered" evidence="1">
    <location>
        <begin position="160"/>
        <end position="225"/>
    </location>
</feature>
<dbReference type="RefSeq" id="XP_066655021.1">
    <property type="nucleotide sequence ID" value="XM_066800174.1"/>
</dbReference>
<proteinExistence type="predicted"/>
<evidence type="ECO:0000256" key="1">
    <source>
        <dbReference type="SAM" id="MobiDB-lite"/>
    </source>
</evidence>
<dbReference type="EMBL" id="JBBPEH010000006">
    <property type="protein sequence ID" value="KAK7536870.1"/>
    <property type="molecule type" value="Genomic_DNA"/>
</dbReference>
<organism evidence="2 3">
    <name type="scientific">Phyllosticta citribraziliensis</name>
    <dbReference type="NCBI Taxonomy" id="989973"/>
    <lineage>
        <taxon>Eukaryota</taxon>
        <taxon>Fungi</taxon>
        <taxon>Dikarya</taxon>
        <taxon>Ascomycota</taxon>
        <taxon>Pezizomycotina</taxon>
        <taxon>Dothideomycetes</taxon>
        <taxon>Dothideomycetes incertae sedis</taxon>
        <taxon>Botryosphaeriales</taxon>
        <taxon>Phyllostictaceae</taxon>
        <taxon>Phyllosticta</taxon>
    </lineage>
</organism>
<reference evidence="2 3" key="1">
    <citation type="submission" date="2024-04" db="EMBL/GenBank/DDBJ databases">
        <title>Phyllosticta paracitricarpa is synonymous to the EU quarantine fungus P. citricarpa based on phylogenomic analyses.</title>
        <authorList>
            <consortium name="Lawrence Berkeley National Laboratory"/>
            <person name="Van ingen-buijs V.A."/>
            <person name="Van westerhoven A.C."/>
            <person name="Haridas S."/>
            <person name="Skiadas P."/>
            <person name="Martin F."/>
            <person name="Groenewald J.Z."/>
            <person name="Crous P.W."/>
            <person name="Seidl M.F."/>
        </authorList>
    </citation>
    <scope>NUCLEOTIDE SEQUENCE [LARGE SCALE GENOMIC DNA]</scope>
    <source>
        <strain evidence="2 3">CPC 17464</strain>
    </source>
</reference>